<protein>
    <submittedName>
        <fullName evidence="1">Uncharacterized protein</fullName>
    </submittedName>
</protein>
<name>G0TUA0_TRYVY</name>
<sequence length="99" mass="11631">MACDFEISRPHQRKRRVSGLYLLPRSSSIFTQLSLSDIGASFHSYCWCPTQCMCLHYPKLSDRDWFREKAYRSEGGIILNFVSEFSAFFPQVFAWICDF</sequence>
<accession>G0TUA0</accession>
<reference evidence="1" key="1">
    <citation type="journal article" date="2012" name="Proc. Natl. Acad. Sci. U.S.A.">
        <title>Antigenic diversity is generated by distinct evolutionary mechanisms in African trypanosome species.</title>
        <authorList>
            <person name="Jackson A.P."/>
            <person name="Berry A."/>
            <person name="Aslett M."/>
            <person name="Allison H.C."/>
            <person name="Burton P."/>
            <person name="Vavrova-Anderson J."/>
            <person name="Brown R."/>
            <person name="Browne H."/>
            <person name="Corton N."/>
            <person name="Hauser H."/>
            <person name="Gamble J."/>
            <person name="Gilderthorp R."/>
            <person name="Marcello L."/>
            <person name="McQuillan J."/>
            <person name="Otto T.D."/>
            <person name="Quail M.A."/>
            <person name="Sanders M.J."/>
            <person name="van Tonder A."/>
            <person name="Ginger M.L."/>
            <person name="Field M.C."/>
            <person name="Barry J.D."/>
            <person name="Hertz-Fowler C."/>
            <person name="Berriman M."/>
        </authorList>
    </citation>
    <scope>NUCLEOTIDE SEQUENCE</scope>
    <source>
        <strain evidence="1">Y486</strain>
    </source>
</reference>
<gene>
    <name evidence="1" type="ORF">TVY486_0402000</name>
</gene>
<proteinExistence type="predicted"/>
<evidence type="ECO:0000313" key="1">
    <source>
        <dbReference type="EMBL" id="CCC47534.1"/>
    </source>
</evidence>
<dbReference type="AlphaFoldDB" id="G0TUA0"/>
<dbReference type="EMBL" id="HE573020">
    <property type="protein sequence ID" value="CCC47534.1"/>
    <property type="molecule type" value="Genomic_DNA"/>
</dbReference>
<organism evidence="1">
    <name type="scientific">Trypanosoma vivax (strain Y486)</name>
    <dbReference type="NCBI Taxonomy" id="1055687"/>
    <lineage>
        <taxon>Eukaryota</taxon>
        <taxon>Discoba</taxon>
        <taxon>Euglenozoa</taxon>
        <taxon>Kinetoplastea</taxon>
        <taxon>Metakinetoplastina</taxon>
        <taxon>Trypanosomatida</taxon>
        <taxon>Trypanosomatidae</taxon>
        <taxon>Trypanosoma</taxon>
        <taxon>Duttonella</taxon>
    </lineage>
</organism>
<dbReference type="VEuPathDB" id="TriTrypDB:TvY486_0402000"/>